<protein>
    <recommendedName>
        <fullName evidence="4">Carboxypeptidase regulatory-like domain-containing protein</fullName>
    </recommendedName>
</protein>
<feature type="signal peptide" evidence="1">
    <location>
        <begin position="1"/>
        <end position="31"/>
    </location>
</feature>
<proteinExistence type="predicted"/>
<keyword evidence="3" id="KW-1185">Reference proteome</keyword>
<dbReference type="RefSeq" id="WP_263543214.1">
    <property type="nucleotide sequence ID" value="NZ_JAOVZO020000003.1"/>
</dbReference>
<evidence type="ECO:0000313" key="2">
    <source>
        <dbReference type="EMBL" id="MDC8011948.1"/>
    </source>
</evidence>
<keyword evidence="1" id="KW-0732">Signal</keyword>
<dbReference type="AlphaFoldDB" id="A0A9X3YJG3"/>
<organism evidence="2 3">
    <name type="scientific">Tahibacter soli</name>
    <dbReference type="NCBI Taxonomy" id="2983605"/>
    <lineage>
        <taxon>Bacteria</taxon>
        <taxon>Pseudomonadati</taxon>
        <taxon>Pseudomonadota</taxon>
        <taxon>Gammaproteobacteria</taxon>
        <taxon>Lysobacterales</taxon>
        <taxon>Rhodanobacteraceae</taxon>
        <taxon>Tahibacter</taxon>
    </lineage>
</organism>
<sequence length="355" mass="38396">MTMRRSGGIGAFVRAAFVAALAAVAIDGAQAASLSGRVVVPDGATFSPAGLLLQRRSSNGLFWENPGYVPQIVGTDGYLYSSIAAGTYRMCYDDNVLLRQCFDGRNETAFAGFDFTPIALAAGDERQEVNLTPQPGDELRGRVTDAYDATTTISWFLVTVYDENGNAFADWYDLQPDPAGNWVIGGVAPGRYYVSGHIETFVTQFWPGDECVDVCAPPEYGQLVTVPAGGAASNIDFAMKPFSVVRVRVLDSATGVEIPQPSVGGWSSIMGPALLRPARYDAASGEHVQYLGPSGDRVAAYAPNYVTRFVTRGNCYSMVDCLFVYPPLVLARDEVRRVTLRLALRDGYIFAHDFE</sequence>
<dbReference type="Proteomes" id="UP001139971">
    <property type="component" value="Unassembled WGS sequence"/>
</dbReference>
<comment type="caution">
    <text evidence="2">The sequence shown here is derived from an EMBL/GenBank/DDBJ whole genome shotgun (WGS) entry which is preliminary data.</text>
</comment>
<feature type="chain" id="PRO_5040880853" description="Carboxypeptidase regulatory-like domain-containing protein" evidence="1">
    <location>
        <begin position="32"/>
        <end position="355"/>
    </location>
</feature>
<accession>A0A9X3YJG3</accession>
<dbReference type="EMBL" id="JAOVZO020000003">
    <property type="protein sequence ID" value="MDC8011948.1"/>
    <property type="molecule type" value="Genomic_DNA"/>
</dbReference>
<reference evidence="2" key="1">
    <citation type="submission" date="2023-02" db="EMBL/GenBank/DDBJ databases">
        <title>Tahibacter soli sp. nov. isolated from soil.</title>
        <authorList>
            <person name="Baek J.H."/>
            <person name="Lee J.K."/>
            <person name="Choi D.G."/>
            <person name="Jeon C.O."/>
        </authorList>
    </citation>
    <scope>NUCLEOTIDE SEQUENCE</scope>
    <source>
        <strain evidence="2">BL</strain>
    </source>
</reference>
<evidence type="ECO:0000256" key="1">
    <source>
        <dbReference type="SAM" id="SignalP"/>
    </source>
</evidence>
<name>A0A9X3YJG3_9GAMM</name>
<evidence type="ECO:0000313" key="3">
    <source>
        <dbReference type="Proteomes" id="UP001139971"/>
    </source>
</evidence>
<evidence type="ECO:0008006" key="4">
    <source>
        <dbReference type="Google" id="ProtNLM"/>
    </source>
</evidence>
<gene>
    <name evidence="2" type="ORF">OD750_005235</name>
</gene>